<dbReference type="EMBL" id="PYKI01000418">
    <property type="protein sequence ID" value="TGE20931.1"/>
    <property type="molecule type" value="Genomic_DNA"/>
</dbReference>
<reference evidence="1 2" key="1">
    <citation type="submission" date="2018-03" db="EMBL/GenBank/DDBJ databases">
        <title>Non-Typhoidal Salmonella genome sequencing and assembly.</title>
        <authorList>
            <person name="Matchawe C."/>
        </authorList>
    </citation>
    <scope>NUCLEOTIDE SEQUENCE [LARGE SCALE GENOMIC DNA]</scope>
    <source>
        <strain evidence="1 2">22sa</strain>
    </source>
</reference>
<accession>A0A4Z0PVC9</accession>
<organism evidence="1 2">
    <name type="scientific">Salmonella enterica subsp. enterica serovar Poona</name>
    <dbReference type="NCBI Taxonomy" id="436295"/>
    <lineage>
        <taxon>Bacteria</taxon>
        <taxon>Pseudomonadati</taxon>
        <taxon>Pseudomonadota</taxon>
        <taxon>Gammaproteobacteria</taxon>
        <taxon>Enterobacterales</taxon>
        <taxon>Enterobacteriaceae</taxon>
        <taxon>Salmonella</taxon>
    </lineage>
</organism>
<feature type="non-terminal residue" evidence="1">
    <location>
        <position position="1"/>
    </location>
</feature>
<name>A0A4Z0PVC9_SALET</name>
<gene>
    <name evidence="1" type="ORF">C9F07_03220</name>
</gene>
<keyword evidence="2" id="KW-1185">Reference proteome</keyword>
<proteinExistence type="predicted"/>
<evidence type="ECO:0000313" key="2">
    <source>
        <dbReference type="Proteomes" id="UP000298196"/>
    </source>
</evidence>
<protein>
    <submittedName>
        <fullName evidence="1">Ribonuclease T</fullName>
    </submittedName>
</protein>
<comment type="caution">
    <text evidence="1">The sequence shown here is derived from an EMBL/GenBank/DDBJ whole genome shotgun (WGS) entry which is preliminary data.</text>
</comment>
<dbReference type="Proteomes" id="UP000298196">
    <property type="component" value="Unassembled WGS sequence"/>
</dbReference>
<dbReference type="AlphaFoldDB" id="A0A4Z0PVC9"/>
<evidence type="ECO:0000313" key="1">
    <source>
        <dbReference type="EMBL" id="TGE20931.1"/>
    </source>
</evidence>
<sequence>ETERTAEVVGDIVKRWKRLGGWALPLPTDK</sequence>